<dbReference type="InterPro" id="IPR002563">
    <property type="entry name" value="Flavin_Rdtase-like_dom"/>
</dbReference>
<dbReference type="SUPFAM" id="SSF50475">
    <property type="entry name" value="FMN-binding split barrel"/>
    <property type="match status" value="1"/>
</dbReference>
<protein>
    <recommendedName>
        <fullName evidence="5">FMN reductase (NADH) RutF</fullName>
        <ecNumber evidence="5">1.5.1.42</ecNumber>
    </recommendedName>
    <alternativeName>
        <fullName evidence="5">FMN reductase</fullName>
    </alternativeName>
    <alternativeName>
        <fullName evidence="5">NADH-flavin reductase RutF</fullName>
    </alternativeName>
    <alternativeName>
        <fullName evidence="5">NADH:flavin oxidoreductase</fullName>
    </alternativeName>
</protein>
<evidence type="ECO:0000313" key="8">
    <source>
        <dbReference type="Proteomes" id="UP000248925"/>
    </source>
</evidence>
<dbReference type="GO" id="GO:0042602">
    <property type="term" value="F:riboflavin reductase (NADPH) activity"/>
    <property type="evidence" value="ECO:0007669"/>
    <property type="project" value="UniProtKB-UniRule"/>
</dbReference>
<keyword evidence="2 5" id="KW-0288">FMN</keyword>
<evidence type="ECO:0000256" key="4">
    <source>
        <dbReference type="ARBA" id="ARBA00023027"/>
    </source>
</evidence>
<dbReference type="Proteomes" id="UP000248925">
    <property type="component" value="Unassembled WGS sequence"/>
</dbReference>
<organism evidence="7 8">
    <name type="scientific">Rhizobium tubonense</name>
    <dbReference type="NCBI Taxonomy" id="484088"/>
    <lineage>
        <taxon>Bacteria</taxon>
        <taxon>Pseudomonadati</taxon>
        <taxon>Pseudomonadota</taxon>
        <taxon>Alphaproteobacteria</taxon>
        <taxon>Hyphomicrobiales</taxon>
        <taxon>Rhizobiaceae</taxon>
        <taxon>Rhizobium/Agrobacterium group</taxon>
        <taxon>Rhizobium</taxon>
    </lineage>
</organism>
<dbReference type="SMART" id="SM00903">
    <property type="entry name" value="Flavin_Reduct"/>
    <property type="match status" value="1"/>
</dbReference>
<reference evidence="7 8" key="1">
    <citation type="journal article" date="2018" name="Sci. Rep.">
        <title>Rhizobium tumorigenes sp. nov., a novel plant tumorigenic bacterium isolated from cane gall tumors on thornless blackberry.</title>
        <authorList>
            <person name="Kuzmanovi N."/>
            <person name="Smalla K."/>
            <person name="Gronow S."/>
            <person name="PuBawska J."/>
        </authorList>
    </citation>
    <scope>NUCLEOTIDE SEQUENCE [LARGE SCALE GENOMIC DNA]</scope>
    <source>
        <strain evidence="7 8">CCBAU 85046</strain>
    </source>
</reference>
<keyword evidence="8" id="KW-1185">Reference proteome</keyword>
<dbReference type="GO" id="GO:0010181">
    <property type="term" value="F:FMN binding"/>
    <property type="evidence" value="ECO:0007669"/>
    <property type="project" value="InterPro"/>
</dbReference>
<dbReference type="PANTHER" id="PTHR30466:SF1">
    <property type="entry name" value="FMN REDUCTASE (NADH) RUTF"/>
    <property type="match status" value="1"/>
</dbReference>
<dbReference type="NCBIfam" id="TIGR03615">
    <property type="entry name" value="RutF"/>
    <property type="match status" value="1"/>
</dbReference>
<name>A0A2W4CNU8_9HYPH</name>
<comment type="catalytic activity">
    <reaction evidence="5">
        <text>FMNH2 + NAD(+) = FMN + NADH + 2 H(+)</text>
        <dbReference type="Rhea" id="RHEA:21620"/>
        <dbReference type="ChEBI" id="CHEBI:15378"/>
        <dbReference type="ChEBI" id="CHEBI:57540"/>
        <dbReference type="ChEBI" id="CHEBI:57618"/>
        <dbReference type="ChEBI" id="CHEBI:57945"/>
        <dbReference type="ChEBI" id="CHEBI:58210"/>
        <dbReference type="EC" id="1.5.1.42"/>
    </reaction>
</comment>
<sequence length="180" mass="19145">MNMKMSVAIEDATPVVDAEAVRFEFRDAMSRMAAAVNIVTSNGPGGLAGFAATAVCSVTDSPPTLLVCLNRSASVYPAVTANGVLCVNVLSDGHQDLSRLFGGKTPVEERFAAAAWSELATGSPVLEDALVSFDCRIVRRADVGTHDVLMCEVEAIRRRDDGHGLVYFDRDYHRAGPGKA</sequence>
<dbReference type="Pfam" id="PF01613">
    <property type="entry name" value="Flavin_Reduct"/>
    <property type="match status" value="1"/>
</dbReference>
<dbReference type="AlphaFoldDB" id="A0A2W4CNU8"/>
<dbReference type="GO" id="GO:0052874">
    <property type="term" value="F:FMN reductase (NADH) activity"/>
    <property type="evidence" value="ECO:0007669"/>
    <property type="project" value="UniProtKB-EC"/>
</dbReference>
<keyword evidence="3 5" id="KW-0560">Oxidoreductase</keyword>
<dbReference type="HAMAP" id="MF_00833">
    <property type="entry name" value="RutF"/>
    <property type="match status" value="1"/>
</dbReference>
<comment type="similarity">
    <text evidence="5">Belongs to the non-flavoprotein flavin reductase family. RutF subfamily.</text>
</comment>
<evidence type="ECO:0000256" key="2">
    <source>
        <dbReference type="ARBA" id="ARBA00022643"/>
    </source>
</evidence>
<proteinExistence type="inferred from homology"/>
<comment type="caution">
    <text evidence="7">The sequence shown here is derived from an EMBL/GenBank/DDBJ whole genome shotgun (WGS) entry which is preliminary data.</text>
</comment>
<dbReference type="OrthoDB" id="9789254at2"/>
<evidence type="ECO:0000256" key="5">
    <source>
        <dbReference type="HAMAP-Rule" id="MF_00833"/>
    </source>
</evidence>
<evidence type="ECO:0000313" key="7">
    <source>
        <dbReference type="EMBL" id="PZM14061.1"/>
    </source>
</evidence>
<dbReference type="GO" id="GO:0019740">
    <property type="term" value="P:nitrogen utilization"/>
    <property type="evidence" value="ECO:0007669"/>
    <property type="project" value="UniProtKB-UniRule"/>
</dbReference>
<accession>A0A2W4CNU8</accession>
<dbReference type="EC" id="1.5.1.42" evidence="5"/>
<dbReference type="InterPro" id="IPR012349">
    <property type="entry name" value="Split_barrel_FMN-bd"/>
</dbReference>
<feature type="domain" description="Flavin reductase like" evidence="6">
    <location>
        <begin position="29"/>
        <end position="174"/>
    </location>
</feature>
<evidence type="ECO:0000259" key="6">
    <source>
        <dbReference type="SMART" id="SM00903"/>
    </source>
</evidence>
<dbReference type="GO" id="GO:0006212">
    <property type="term" value="P:uracil catabolic process"/>
    <property type="evidence" value="ECO:0007669"/>
    <property type="project" value="UniProtKB-UniRule"/>
</dbReference>
<dbReference type="InterPro" id="IPR019917">
    <property type="entry name" value="RutF"/>
</dbReference>
<dbReference type="EMBL" id="PCDP01000035">
    <property type="protein sequence ID" value="PZM14061.1"/>
    <property type="molecule type" value="Genomic_DNA"/>
</dbReference>
<dbReference type="InterPro" id="IPR050268">
    <property type="entry name" value="NADH-dep_flavin_reductase"/>
</dbReference>
<gene>
    <name evidence="5 7" type="primary">rutF</name>
    <name evidence="7" type="ORF">CPY51_14560</name>
</gene>
<evidence type="ECO:0000256" key="1">
    <source>
        <dbReference type="ARBA" id="ARBA00022630"/>
    </source>
</evidence>
<evidence type="ECO:0000256" key="3">
    <source>
        <dbReference type="ARBA" id="ARBA00023002"/>
    </source>
</evidence>
<keyword evidence="1 5" id="KW-0285">Flavoprotein</keyword>
<dbReference type="Gene3D" id="2.30.110.10">
    <property type="entry name" value="Electron Transport, Fmn-binding Protein, Chain A"/>
    <property type="match status" value="1"/>
</dbReference>
<keyword evidence="4 5" id="KW-0520">NAD</keyword>
<dbReference type="PANTHER" id="PTHR30466">
    <property type="entry name" value="FLAVIN REDUCTASE"/>
    <property type="match status" value="1"/>
</dbReference>
<comment type="function">
    <text evidence="5">Catalyzes the reduction of FMN to FMNH2 which is used to reduce pyrimidine by RutA via the Rut pathway.</text>
</comment>